<reference evidence="3 4" key="1">
    <citation type="submission" date="2015-09" db="EMBL/GenBank/DDBJ databases">
        <authorList>
            <consortium name="Pathogen Informatics"/>
        </authorList>
    </citation>
    <scope>NUCLEOTIDE SEQUENCE [LARGE SCALE GENOMIC DNA]</scope>
    <source>
        <strain evidence="3 4">2789STDY5834880</strain>
    </source>
</reference>
<dbReference type="InterPro" id="IPR005094">
    <property type="entry name" value="Endonuclease_MobA/VirD2"/>
</dbReference>
<accession>A0A174JTT1</accession>
<evidence type="ECO:0000313" key="4">
    <source>
        <dbReference type="Proteomes" id="UP000095657"/>
    </source>
</evidence>
<dbReference type="Pfam" id="PF03432">
    <property type="entry name" value="Relaxase"/>
    <property type="match status" value="1"/>
</dbReference>
<feature type="region of interest" description="Disordered" evidence="1">
    <location>
        <begin position="305"/>
        <end position="331"/>
    </location>
</feature>
<dbReference type="NCBIfam" id="NF041325">
    <property type="entry name" value="Bacteroid_MobB"/>
    <property type="match status" value="1"/>
</dbReference>
<sequence length="331" mass="37363">MRKLGYGDQPYLVYKHTDIDRHHIHIVGLRVDENGKPLNDKFEHRRSKQITRELEKKYGLHPAERKERAERPELKKVDYAAGDVKHQIGNTVKAACYGYRFQSFGEYKALLAAYNVCAEEVKGEINGKPYQGIVYSAMNDKGEKTGNPVKASRIGKSVGYEAVRRRMEKSGEAIRNGKQKERTRKIVATAMQTARSRKELEQQLKKQGIDVVFRQNDSGRIYGVTFIDHDSRVVLNGSRLGKEYSANVFNERFSGETGNIHQSEVKTQQREQSTHQEQPGFTPEADIVSGVASVLGAFGGLLGGGASVGDEPQDTARQKRKKKKKRTRRID</sequence>
<dbReference type="Proteomes" id="UP000095657">
    <property type="component" value="Unassembled WGS sequence"/>
</dbReference>
<feature type="compositionally biased region" description="Basic residues" evidence="1">
    <location>
        <begin position="318"/>
        <end position="331"/>
    </location>
</feature>
<gene>
    <name evidence="3" type="ORF">ERS852494_01348</name>
</gene>
<proteinExistence type="predicted"/>
<feature type="domain" description="MobA/VirD2-like nuclease" evidence="2">
    <location>
        <begin position="1"/>
        <end position="60"/>
    </location>
</feature>
<evidence type="ECO:0000259" key="2">
    <source>
        <dbReference type="Pfam" id="PF03432"/>
    </source>
</evidence>
<dbReference type="AlphaFoldDB" id="A0A174JTT1"/>
<name>A0A174JTT1_9BACE</name>
<protein>
    <submittedName>
        <fullName evidence="3">Putative mobilisation protein</fullName>
    </submittedName>
</protein>
<dbReference type="STRING" id="47678.ERS852494_01348"/>
<evidence type="ECO:0000256" key="1">
    <source>
        <dbReference type="SAM" id="MobiDB-lite"/>
    </source>
</evidence>
<dbReference type="EMBL" id="CZAI01000002">
    <property type="protein sequence ID" value="CUP01606.1"/>
    <property type="molecule type" value="Genomic_DNA"/>
</dbReference>
<evidence type="ECO:0000313" key="3">
    <source>
        <dbReference type="EMBL" id="CUP01606.1"/>
    </source>
</evidence>
<organism evidence="3 4">
    <name type="scientific">Bacteroides caccae</name>
    <dbReference type="NCBI Taxonomy" id="47678"/>
    <lineage>
        <taxon>Bacteria</taxon>
        <taxon>Pseudomonadati</taxon>
        <taxon>Bacteroidota</taxon>
        <taxon>Bacteroidia</taxon>
        <taxon>Bacteroidales</taxon>
        <taxon>Bacteroidaceae</taxon>
        <taxon>Bacteroides</taxon>
    </lineage>
</organism>